<evidence type="ECO:0000313" key="6">
    <source>
        <dbReference type="EMBL" id="MCM2675020.1"/>
    </source>
</evidence>
<dbReference type="EMBL" id="JAMQJY010000001">
    <property type="protein sequence ID" value="MCM2675020.1"/>
    <property type="molecule type" value="Genomic_DNA"/>
</dbReference>
<dbReference type="Proteomes" id="UP001203665">
    <property type="component" value="Unassembled WGS sequence"/>
</dbReference>
<dbReference type="Gene3D" id="3.40.50.300">
    <property type="entry name" value="P-loop containing nucleotide triphosphate hydrolases"/>
    <property type="match status" value="1"/>
</dbReference>
<dbReference type="CDD" id="cd18807">
    <property type="entry name" value="SF1_C_UvrD"/>
    <property type="match status" value="1"/>
</dbReference>
<gene>
    <name evidence="6" type="ORF">NDM98_05635</name>
</gene>
<evidence type="ECO:0000259" key="5">
    <source>
        <dbReference type="Pfam" id="PF13361"/>
    </source>
</evidence>
<keyword evidence="3 6" id="KW-0347">Helicase</keyword>
<dbReference type="Gene3D" id="1.10.486.10">
    <property type="entry name" value="PCRA, domain 4"/>
    <property type="match status" value="1"/>
</dbReference>
<dbReference type="Pfam" id="PF13361">
    <property type="entry name" value="UvrD_C"/>
    <property type="match status" value="1"/>
</dbReference>
<keyword evidence="1" id="KW-0547">Nucleotide-binding</keyword>
<evidence type="ECO:0000256" key="2">
    <source>
        <dbReference type="ARBA" id="ARBA00022801"/>
    </source>
</evidence>
<comment type="caution">
    <text evidence="6">The sequence shown here is derived from an EMBL/GenBank/DDBJ whole genome shotgun (WGS) entry which is preliminary data.</text>
</comment>
<dbReference type="InterPro" id="IPR000212">
    <property type="entry name" value="DNA_helicase_UvrD/REP"/>
</dbReference>
<keyword evidence="4" id="KW-0067">ATP-binding</keyword>
<proteinExistence type="predicted"/>
<evidence type="ECO:0000256" key="1">
    <source>
        <dbReference type="ARBA" id="ARBA00022741"/>
    </source>
</evidence>
<evidence type="ECO:0000313" key="7">
    <source>
        <dbReference type="Proteomes" id="UP001203665"/>
    </source>
</evidence>
<keyword evidence="7" id="KW-1185">Reference proteome</keyword>
<sequence>MDISKATPEAALTLIEKELGFKDYLKKQGNEGNKMDKGSDDLARLKVSARQHNTIHSFLQHVDHMIAKQEEQRQQPASSDAVQLMTIHRSKGLEFNTVYILGAVEGSMPHDYALEAWRDGDDQPLEEERRLMYVAMTRAEEHLAVSVPMMYRGKRAQRSRFVREMSRRTAPLNRTEVKNR</sequence>
<dbReference type="InterPro" id="IPR014017">
    <property type="entry name" value="DNA_helicase_UvrD-like_C"/>
</dbReference>
<evidence type="ECO:0000256" key="4">
    <source>
        <dbReference type="ARBA" id="ARBA00022840"/>
    </source>
</evidence>
<dbReference type="RefSeq" id="WP_251605202.1">
    <property type="nucleotide sequence ID" value="NZ_JAMQJY010000001.1"/>
</dbReference>
<dbReference type="SUPFAM" id="SSF52540">
    <property type="entry name" value="P-loop containing nucleoside triphosphate hydrolases"/>
    <property type="match status" value="1"/>
</dbReference>
<dbReference type="PANTHER" id="PTHR11070">
    <property type="entry name" value="UVRD / RECB / PCRA DNA HELICASE FAMILY MEMBER"/>
    <property type="match status" value="1"/>
</dbReference>
<keyword evidence="2" id="KW-0378">Hydrolase</keyword>
<dbReference type="GO" id="GO:0004386">
    <property type="term" value="F:helicase activity"/>
    <property type="evidence" value="ECO:0007669"/>
    <property type="project" value="UniProtKB-KW"/>
</dbReference>
<evidence type="ECO:0000256" key="3">
    <source>
        <dbReference type="ARBA" id="ARBA00022806"/>
    </source>
</evidence>
<reference evidence="6" key="1">
    <citation type="submission" date="2022-06" db="EMBL/GenBank/DDBJ databases">
        <title>Alkalicoccobacillus porphyridii sp. nov., isolated from a marine red alga, Porphyridium purpureum and reclassification of Shouchella plakortidis and Shouchella gibsonii as Alkalicoccobacillus plakortidis comb. nov. and Alkalicoccobacillus gibsonii comb. nov.</title>
        <authorList>
            <person name="Kim K.H."/>
            <person name="Lee J.K."/>
            <person name="Han D.M."/>
            <person name="Baek J.H."/>
            <person name="Jeon C.O."/>
        </authorList>
    </citation>
    <scope>NUCLEOTIDE SEQUENCE</scope>
    <source>
        <strain evidence="6">DSM 19153</strain>
    </source>
</reference>
<dbReference type="PANTHER" id="PTHR11070:SF2">
    <property type="entry name" value="ATP-DEPENDENT DNA HELICASE SRS2"/>
    <property type="match status" value="1"/>
</dbReference>
<dbReference type="InterPro" id="IPR027417">
    <property type="entry name" value="P-loop_NTPase"/>
</dbReference>
<organism evidence="6 7">
    <name type="scientific">Alkalicoccobacillus plakortidis</name>
    <dbReference type="NCBI Taxonomy" id="444060"/>
    <lineage>
        <taxon>Bacteria</taxon>
        <taxon>Bacillati</taxon>
        <taxon>Bacillota</taxon>
        <taxon>Bacilli</taxon>
        <taxon>Bacillales</taxon>
        <taxon>Bacillaceae</taxon>
        <taxon>Alkalicoccobacillus</taxon>
    </lineage>
</organism>
<accession>A0ABT0XGI9</accession>
<feature type="domain" description="UvrD-like helicase C-terminal" evidence="5">
    <location>
        <begin position="57"/>
        <end position="147"/>
    </location>
</feature>
<protein>
    <submittedName>
        <fullName evidence="6">ATP-dependent helicase</fullName>
    </submittedName>
</protein>
<name>A0ABT0XGI9_9BACI</name>